<dbReference type="EMBL" id="CP024847">
    <property type="protein sequence ID" value="AUR53094.1"/>
    <property type="molecule type" value="Genomic_DNA"/>
</dbReference>
<keyword evidence="4" id="KW-0408">Iron</keyword>
<accession>A0A2I7N9F6</accession>
<dbReference type="EC" id="1.13.11.93" evidence="6"/>
<dbReference type="GO" id="GO:0051213">
    <property type="term" value="F:dioxygenase activity"/>
    <property type="evidence" value="ECO:0007669"/>
    <property type="project" value="UniProtKB-KW"/>
</dbReference>
<dbReference type="PANTHER" id="PTHR31136">
    <property type="entry name" value="DUF1338 DOMAIN-CONTAINING PROTEIN"/>
    <property type="match status" value="1"/>
</dbReference>
<dbReference type="InterPro" id="IPR009770">
    <property type="entry name" value="HGLS"/>
</dbReference>
<dbReference type="Proteomes" id="UP000236655">
    <property type="component" value="Chromosome"/>
</dbReference>
<evidence type="ECO:0000313" key="8">
    <source>
        <dbReference type="EMBL" id="AUR53094.1"/>
    </source>
</evidence>
<gene>
    <name evidence="8" type="ORF">CUN60_12610</name>
</gene>
<dbReference type="Gene3D" id="3.10.180.50">
    <property type="match status" value="1"/>
</dbReference>
<dbReference type="PANTHER" id="PTHR31136:SF5">
    <property type="entry name" value="2-OXOADIPATE DIOXYGENASE_DECARBOXYLASE, CHLOROPLASTIC"/>
    <property type="match status" value="1"/>
</dbReference>
<dbReference type="SMART" id="SM01150">
    <property type="entry name" value="DUF1338"/>
    <property type="match status" value="1"/>
</dbReference>
<evidence type="ECO:0000256" key="6">
    <source>
        <dbReference type="ARBA" id="ARBA00035023"/>
    </source>
</evidence>
<reference evidence="9" key="1">
    <citation type="submission" date="2017-11" db="EMBL/GenBank/DDBJ databases">
        <authorList>
            <person name="Chan K.G."/>
            <person name="Lee L.S."/>
        </authorList>
    </citation>
    <scope>NUCLEOTIDE SEQUENCE [LARGE SCALE GENOMIC DNA]</scope>
    <source>
        <strain evidence="9">DSM 100970</strain>
    </source>
</reference>
<evidence type="ECO:0000256" key="1">
    <source>
        <dbReference type="ARBA" id="ARBA00001954"/>
    </source>
</evidence>
<evidence type="ECO:0000256" key="5">
    <source>
        <dbReference type="ARBA" id="ARBA00035013"/>
    </source>
</evidence>
<evidence type="ECO:0000256" key="7">
    <source>
        <dbReference type="ARBA" id="ARBA00035045"/>
    </source>
</evidence>
<dbReference type="RefSeq" id="WP_102952380.1">
    <property type="nucleotide sequence ID" value="NZ_CP024847.1"/>
</dbReference>
<protein>
    <recommendedName>
        <fullName evidence="6">2-oxoadipate dioxygenase/decarboxylase</fullName>
        <ecNumber evidence="6">1.13.11.93</ecNumber>
    </recommendedName>
    <alternativeName>
        <fullName evidence="7">2-hydroxyglutarate synthase</fullName>
    </alternativeName>
</protein>
<keyword evidence="3" id="KW-0560">Oxidoreductase</keyword>
<organism evidence="8 9">
    <name type="scientific">Aquella oligotrophica</name>
    <dbReference type="NCBI Taxonomy" id="2067065"/>
    <lineage>
        <taxon>Bacteria</taxon>
        <taxon>Pseudomonadati</taxon>
        <taxon>Pseudomonadota</taxon>
        <taxon>Betaproteobacteria</taxon>
        <taxon>Neisseriales</taxon>
        <taxon>Neisseriaceae</taxon>
        <taxon>Aquella</taxon>
    </lineage>
</organism>
<proteinExistence type="inferred from homology"/>
<evidence type="ECO:0000313" key="9">
    <source>
        <dbReference type="Proteomes" id="UP000236655"/>
    </source>
</evidence>
<keyword evidence="9" id="KW-1185">Reference proteome</keyword>
<dbReference type="AlphaFoldDB" id="A0A2I7N9F6"/>
<evidence type="ECO:0000256" key="2">
    <source>
        <dbReference type="ARBA" id="ARBA00022964"/>
    </source>
</evidence>
<evidence type="ECO:0000256" key="4">
    <source>
        <dbReference type="ARBA" id="ARBA00023004"/>
    </source>
</evidence>
<comment type="cofactor">
    <cofactor evidence="1">
        <name>Fe(2+)</name>
        <dbReference type="ChEBI" id="CHEBI:29033"/>
    </cofactor>
</comment>
<dbReference type="OrthoDB" id="506370at2"/>
<name>A0A2I7N9F6_9NEIS</name>
<sequence length="267" mass="30884">MNASELFNNLWDQYVKESPEALEIYNKFVEFGEEVINDHIAFRTFDDPRINVEQLAIHFEKLGYEVKGEYVFESKCLRAKHFEHKTDPKQPKVFISELTTSKFSQYLQDKAKECVERIPQAFLGTPELLYSGAIWADLDYEVYQKLLAESEYAAWLYVFGFRANHFTVYINELKKLDTIEKVNEFLKENGFTLNTAGGEIKGTPEELLEQSSTMANKVPVKFSQGTYEILNSFYEFAKRYPQTDGSIYQGFIAKSADKLFESTYVGG</sequence>
<dbReference type="KEGG" id="nba:CUN60_12610"/>
<evidence type="ECO:0000256" key="3">
    <source>
        <dbReference type="ARBA" id="ARBA00023002"/>
    </source>
</evidence>
<comment type="similarity">
    <text evidence="5">Belongs to the 2-oxoadipate dioxygenase/decarboxylase family.</text>
</comment>
<keyword evidence="2" id="KW-0223">Dioxygenase</keyword>
<dbReference type="Pfam" id="PF07063">
    <property type="entry name" value="HGLS"/>
    <property type="match status" value="2"/>
</dbReference>
<dbReference type="CDD" id="cd16350">
    <property type="entry name" value="VOC_like"/>
    <property type="match status" value="1"/>
</dbReference>